<feature type="region of interest" description="Disordered" evidence="1">
    <location>
        <begin position="122"/>
        <end position="141"/>
    </location>
</feature>
<evidence type="ECO:0000256" key="1">
    <source>
        <dbReference type="SAM" id="MobiDB-lite"/>
    </source>
</evidence>
<proteinExistence type="predicted"/>
<feature type="compositionally biased region" description="Basic and acidic residues" evidence="1">
    <location>
        <begin position="122"/>
        <end position="131"/>
    </location>
</feature>
<reference evidence="2" key="1">
    <citation type="journal article" date="2020" name="Nature">
        <title>Giant virus diversity and host interactions through global metagenomics.</title>
        <authorList>
            <person name="Schulz F."/>
            <person name="Roux S."/>
            <person name="Paez-Espino D."/>
            <person name="Jungbluth S."/>
            <person name="Walsh D.A."/>
            <person name="Denef V.J."/>
            <person name="McMahon K.D."/>
            <person name="Konstantinidis K.T."/>
            <person name="Eloe-Fadrosh E.A."/>
            <person name="Kyrpides N.C."/>
            <person name="Woyke T."/>
        </authorList>
    </citation>
    <scope>NUCLEOTIDE SEQUENCE</scope>
    <source>
        <strain evidence="2">GVMAG-M-3300023184-160</strain>
    </source>
</reference>
<protein>
    <submittedName>
        <fullName evidence="2">Uncharacterized protein</fullName>
    </submittedName>
</protein>
<accession>A0A6C0HNH6</accession>
<evidence type="ECO:0000313" key="2">
    <source>
        <dbReference type="EMBL" id="QHT81937.1"/>
    </source>
</evidence>
<feature type="region of interest" description="Disordered" evidence="1">
    <location>
        <begin position="1"/>
        <end position="44"/>
    </location>
</feature>
<organism evidence="2">
    <name type="scientific">viral metagenome</name>
    <dbReference type="NCBI Taxonomy" id="1070528"/>
    <lineage>
        <taxon>unclassified sequences</taxon>
        <taxon>metagenomes</taxon>
        <taxon>organismal metagenomes</taxon>
    </lineage>
</organism>
<sequence>MSGTAALAAARRRRAQPTGEDLPKSRANTPTNVPSPDAPTPTTPLQVLLKHDNKIIEIFGEVEKLKGIIKQKDPTHPNDIEYFKTQFNSLTHEVAELKKLIMKVQSFSMENNMEIIQLKKWSRQEKDKPENTELSEEPIGI</sequence>
<name>A0A6C0HNH6_9ZZZZ</name>
<dbReference type="EMBL" id="MN739993">
    <property type="protein sequence ID" value="QHT81937.1"/>
    <property type="molecule type" value="Genomic_DNA"/>
</dbReference>
<dbReference type="AlphaFoldDB" id="A0A6C0HNH6"/>